<organism evidence="12 13">
    <name type="scientific">Coptis chinensis</name>
    <dbReference type="NCBI Taxonomy" id="261450"/>
    <lineage>
        <taxon>Eukaryota</taxon>
        <taxon>Viridiplantae</taxon>
        <taxon>Streptophyta</taxon>
        <taxon>Embryophyta</taxon>
        <taxon>Tracheophyta</taxon>
        <taxon>Spermatophyta</taxon>
        <taxon>Magnoliopsida</taxon>
        <taxon>Ranunculales</taxon>
        <taxon>Ranunculaceae</taxon>
        <taxon>Coptidoideae</taxon>
        <taxon>Coptis</taxon>
    </lineage>
</organism>
<evidence type="ECO:0000256" key="8">
    <source>
        <dbReference type="ARBA" id="ARBA00023242"/>
    </source>
</evidence>
<comment type="subcellular location">
    <subcellularLocation>
        <location evidence="1">Nucleus</location>
    </subcellularLocation>
</comment>
<keyword evidence="6" id="KW-0238">DNA-binding</keyword>
<keyword evidence="4" id="KW-0862">Zinc</keyword>
<dbReference type="Pfam" id="PF03110">
    <property type="entry name" value="SBP"/>
    <property type="match status" value="1"/>
</dbReference>
<keyword evidence="7" id="KW-0804">Transcription</keyword>
<dbReference type="Proteomes" id="UP000631114">
    <property type="component" value="Unassembled WGS sequence"/>
</dbReference>
<evidence type="ECO:0000256" key="3">
    <source>
        <dbReference type="ARBA" id="ARBA00022771"/>
    </source>
</evidence>
<feature type="compositionally biased region" description="Low complexity" evidence="10">
    <location>
        <begin position="69"/>
        <end position="80"/>
    </location>
</feature>
<dbReference type="PANTHER" id="PTHR31251:SF208">
    <property type="entry name" value="SQUAMOSA PROMOTER-BINDING-LIKE PROTEIN 18"/>
    <property type="match status" value="1"/>
</dbReference>
<evidence type="ECO:0000256" key="9">
    <source>
        <dbReference type="PROSITE-ProRule" id="PRU00470"/>
    </source>
</evidence>
<evidence type="ECO:0000256" key="10">
    <source>
        <dbReference type="SAM" id="MobiDB-lite"/>
    </source>
</evidence>
<keyword evidence="2" id="KW-0479">Metal-binding</keyword>
<dbReference type="PROSITE" id="PS51141">
    <property type="entry name" value="ZF_SBP"/>
    <property type="match status" value="1"/>
</dbReference>
<name>A0A835IM54_9MAGN</name>
<evidence type="ECO:0000256" key="5">
    <source>
        <dbReference type="ARBA" id="ARBA00023015"/>
    </source>
</evidence>
<gene>
    <name evidence="12" type="ORF">IFM89_000551</name>
</gene>
<dbReference type="InterPro" id="IPR036893">
    <property type="entry name" value="SBP_sf"/>
</dbReference>
<evidence type="ECO:0000259" key="11">
    <source>
        <dbReference type="PROSITE" id="PS51141"/>
    </source>
</evidence>
<dbReference type="GO" id="GO:0008270">
    <property type="term" value="F:zinc ion binding"/>
    <property type="evidence" value="ECO:0007669"/>
    <property type="project" value="UniProtKB-KW"/>
</dbReference>
<dbReference type="InterPro" id="IPR004333">
    <property type="entry name" value="SBP_dom"/>
</dbReference>
<keyword evidence="8" id="KW-0539">Nucleus</keyword>
<dbReference type="FunFam" id="4.10.1100.10:FF:000001">
    <property type="entry name" value="Squamosa promoter-binding-like protein 14"/>
    <property type="match status" value="1"/>
</dbReference>
<dbReference type="OrthoDB" id="514967at2759"/>
<evidence type="ECO:0000256" key="6">
    <source>
        <dbReference type="ARBA" id="ARBA00023125"/>
    </source>
</evidence>
<dbReference type="GO" id="GO:0003677">
    <property type="term" value="F:DNA binding"/>
    <property type="evidence" value="ECO:0007669"/>
    <property type="project" value="UniProtKB-KW"/>
</dbReference>
<protein>
    <recommendedName>
        <fullName evidence="11">SBP-type domain-containing protein</fullName>
    </recommendedName>
</protein>
<proteinExistence type="predicted"/>
<dbReference type="AlphaFoldDB" id="A0A835IM54"/>
<keyword evidence="13" id="KW-1185">Reference proteome</keyword>
<keyword evidence="3 9" id="KW-0863">Zinc-finger</keyword>
<evidence type="ECO:0000256" key="1">
    <source>
        <dbReference type="ARBA" id="ARBA00004123"/>
    </source>
</evidence>
<sequence>MDWDLKTPSWDFLEFDNREPGSYIGSLVGSSGVVGEHKSRGDCSVDLKLGRLGDFGEGTLNSWKDPRDSTMSSSSPLSSSKRPRAPGNGTYNVSCLVDGCTADLNKCRDYHRRHKVCEIHSKTPRVIVGGQEQRFCQQCSRFHMLLEFDEVKRSCRKRLDGHNRRRRKPQPEAFSLNSGSLFTNHQGTRLLPFANTHVRPSATVVNAPWKAVVKTEEDTALYDDHPSLHYADRQNPFSGSFSGSYKGEKHYPFMSINNPAVGNRPLGEVSVCQPLINTIASSQSGRVSRKMFSNGLTRVLDSDCALSLLSSPPTQTSGINMSHLVQPDSIPIAQPLVPGLQYHCLGDYHSQGIEGEPTGTVLVSDTHDSDIRCHGVFYMGANESSQNGVQQRLPFTW</sequence>
<evidence type="ECO:0000256" key="4">
    <source>
        <dbReference type="ARBA" id="ARBA00022833"/>
    </source>
</evidence>
<keyword evidence="5" id="KW-0805">Transcription regulation</keyword>
<comment type="caution">
    <text evidence="12">The sequence shown here is derived from an EMBL/GenBank/DDBJ whole genome shotgun (WGS) entry which is preliminary data.</text>
</comment>
<evidence type="ECO:0000256" key="2">
    <source>
        <dbReference type="ARBA" id="ARBA00022723"/>
    </source>
</evidence>
<evidence type="ECO:0000313" key="12">
    <source>
        <dbReference type="EMBL" id="KAF9618148.1"/>
    </source>
</evidence>
<feature type="region of interest" description="Disordered" evidence="10">
    <location>
        <begin position="60"/>
        <end position="85"/>
    </location>
</feature>
<evidence type="ECO:0000256" key="7">
    <source>
        <dbReference type="ARBA" id="ARBA00023163"/>
    </source>
</evidence>
<dbReference type="EMBL" id="JADFTS010000002">
    <property type="protein sequence ID" value="KAF9618148.1"/>
    <property type="molecule type" value="Genomic_DNA"/>
</dbReference>
<accession>A0A835IM54</accession>
<dbReference type="SUPFAM" id="SSF103612">
    <property type="entry name" value="SBT domain"/>
    <property type="match status" value="1"/>
</dbReference>
<evidence type="ECO:0000313" key="13">
    <source>
        <dbReference type="Proteomes" id="UP000631114"/>
    </source>
</evidence>
<dbReference type="PANTHER" id="PTHR31251">
    <property type="entry name" value="SQUAMOSA PROMOTER-BINDING-LIKE PROTEIN 4"/>
    <property type="match status" value="1"/>
</dbReference>
<dbReference type="Gene3D" id="4.10.1100.10">
    <property type="entry name" value="Transcription factor, SBP-box domain"/>
    <property type="match status" value="1"/>
</dbReference>
<dbReference type="InterPro" id="IPR044817">
    <property type="entry name" value="SBP-like"/>
</dbReference>
<feature type="domain" description="SBP-type" evidence="11">
    <location>
        <begin position="92"/>
        <end position="169"/>
    </location>
</feature>
<reference evidence="12 13" key="1">
    <citation type="submission" date="2020-10" db="EMBL/GenBank/DDBJ databases">
        <title>The Coptis chinensis genome and diversification of protoberbering-type alkaloids.</title>
        <authorList>
            <person name="Wang B."/>
            <person name="Shu S."/>
            <person name="Song C."/>
            <person name="Liu Y."/>
        </authorList>
    </citation>
    <scope>NUCLEOTIDE SEQUENCE [LARGE SCALE GENOMIC DNA]</scope>
    <source>
        <strain evidence="12">HL-2020</strain>
        <tissue evidence="12">Leaf</tissue>
    </source>
</reference>
<dbReference type="GO" id="GO:0005634">
    <property type="term" value="C:nucleus"/>
    <property type="evidence" value="ECO:0007669"/>
    <property type="project" value="UniProtKB-SubCell"/>
</dbReference>